<dbReference type="RefSeq" id="WP_166583990.1">
    <property type="nucleotide sequence ID" value="NZ_WWEO01000032.1"/>
</dbReference>
<keyword evidence="3" id="KW-1185">Reference proteome</keyword>
<proteinExistence type="predicted"/>
<protein>
    <submittedName>
        <fullName evidence="2">Uncharacterized protein</fullName>
    </submittedName>
</protein>
<reference evidence="2" key="1">
    <citation type="submission" date="2020-01" db="EMBL/GenBank/DDBJ databases">
        <authorList>
            <person name="Seo Y.L."/>
        </authorList>
    </citation>
    <scope>NUCLEOTIDE SEQUENCE</scope>
    <source>
        <strain evidence="2">R11</strain>
    </source>
</reference>
<reference evidence="2" key="2">
    <citation type="submission" date="2020-10" db="EMBL/GenBank/DDBJ databases">
        <title>Mucilaginibacter sp. nov., isolated from soil.</title>
        <authorList>
            <person name="Jeon C.O."/>
        </authorList>
    </citation>
    <scope>NUCLEOTIDE SEQUENCE</scope>
    <source>
        <strain evidence="2">R11</strain>
    </source>
</reference>
<feature type="signal peptide" evidence="1">
    <location>
        <begin position="1"/>
        <end position="22"/>
    </location>
</feature>
<dbReference type="AlphaFoldDB" id="A0A965ZDV4"/>
<keyword evidence="1" id="KW-0732">Signal</keyword>
<dbReference type="EMBL" id="WWEO01000032">
    <property type="protein sequence ID" value="NCD67966.1"/>
    <property type="molecule type" value="Genomic_DNA"/>
</dbReference>
<evidence type="ECO:0000313" key="2">
    <source>
        <dbReference type="EMBL" id="NCD67966.1"/>
    </source>
</evidence>
<sequence>MKKFSTLLVTLICLLNLQHAYAGWPMGKQRFVLGTTASIYAAKDYWDIHGKYYTNSKAAFTSYSLGLFGAYGLSRRWDFMFSVPFSRQVAEQSTTDKYHNGLGDLQLGFSYNLINYKYKNYTSIYVGGIAPLYAKYDEQTLGLGMFGSEIKLMNTGAFKVTDKRSFYNLEAGYRQFVGSGGPSQFTYLGAIGLAIDRTNQFTVDVSGVYSHSTDSTANSTVILAGAARNYSYTKTSLTYGHTFSRRVVISASGFYTLTAINTGRGYGGSLQALFRF</sequence>
<feature type="chain" id="PRO_5037972443" evidence="1">
    <location>
        <begin position="23"/>
        <end position="276"/>
    </location>
</feature>
<evidence type="ECO:0000313" key="3">
    <source>
        <dbReference type="Proteomes" id="UP000638732"/>
    </source>
</evidence>
<comment type="caution">
    <text evidence="2">The sequence shown here is derived from an EMBL/GenBank/DDBJ whole genome shotgun (WGS) entry which is preliminary data.</text>
</comment>
<dbReference type="Proteomes" id="UP000638732">
    <property type="component" value="Unassembled WGS sequence"/>
</dbReference>
<name>A0A965ZDV4_9SPHI</name>
<gene>
    <name evidence="2" type="ORF">GSY63_01195</name>
</gene>
<accession>A0A965ZDV4</accession>
<evidence type="ECO:0000256" key="1">
    <source>
        <dbReference type="SAM" id="SignalP"/>
    </source>
</evidence>
<organism evidence="2 3">
    <name type="scientific">Mucilaginibacter agri</name>
    <dbReference type="NCBI Taxonomy" id="2695265"/>
    <lineage>
        <taxon>Bacteria</taxon>
        <taxon>Pseudomonadati</taxon>
        <taxon>Bacteroidota</taxon>
        <taxon>Sphingobacteriia</taxon>
        <taxon>Sphingobacteriales</taxon>
        <taxon>Sphingobacteriaceae</taxon>
        <taxon>Mucilaginibacter</taxon>
    </lineage>
</organism>